<evidence type="ECO:0000256" key="3">
    <source>
        <dbReference type="ARBA" id="ARBA00022692"/>
    </source>
</evidence>
<dbReference type="InterPro" id="IPR002797">
    <property type="entry name" value="Polysacc_synth"/>
</dbReference>
<feature type="transmembrane region" description="Helical" evidence="6">
    <location>
        <begin position="116"/>
        <end position="137"/>
    </location>
</feature>
<comment type="subcellular location">
    <subcellularLocation>
        <location evidence="1">Cell membrane</location>
        <topology evidence="1">Multi-pass membrane protein</topology>
    </subcellularLocation>
</comment>
<keyword evidence="2" id="KW-1003">Cell membrane</keyword>
<dbReference type="RefSeq" id="WP_223932215.1">
    <property type="nucleotide sequence ID" value="NZ_AP026375.1"/>
</dbReference>
<proteinExistence type="predicted"/>
<dbReference type="GO" id="GO:0005886">
    <property type="term" value="C:plasma membrane"/>
    <property type="evidence" value="ECO:0007669"/>
    <property type="project" value="UniProtKB-SubCell"/>
</dbReference>
<dbReference type="InterPro" id="IPR050833">
    <property type="entry name" value="Poly_Biosynth_Transport"/>
</dbReference>
<evidence type="ECO:0000313" key="8">
    <source>
        <dbReference type="Proteomes" id="UP001161704"/>
    </source>
</evidence>
<keyword evidence="4 6" id="KW-1133">Transmembrane helix</keyword>
<comment type="caution">
    <text evidence="7">The sequence shown here is derived from an EMBL/GenBank/DDBJ whole genome shotgun (WGS) entry which is preliminary data.</text>
</comment>
<evidence type="ECO:0000256" key="1">
    <source>
        <dbReference type="ARBA" id="ARBA00004651"/>
    </source>
</evidence>
<dbReference type="Proteomes" id="UP001161704">
    <property type="component" value="Unassembled WGS sequence"/>
</dbReference>
<evidence type="ECO:0000256" key="4">
    <source>
        <dbReference type="ARBA" id="ARBA00022989"/>
    </source>
</evidence>
<reference evidence="7" key="1">
    <citation type="submission" date="2022-09" db="EMBL/GenBank/DDBJ databases">
        <title>Intensive care unit water sources are persistently colonized with multi-drug resistant bacteria and are the site of extensive horizontal gene transfer of antibiotic resistance genes.</title>
        <authorList>
            <person name="Diorio-Toth L."/>
        </authorList>
    </citation>
    <scope>NUCLEOTIDE SEQUENCE</scope>
    <source>
        <strain evidence="7">GD03710</strain>
    </source>
</reference>
<gene>
    <name evidence="7" type="ORF">N5I20_14875</name>
</gene>
<dbReference type="PANTHER" id="PTHR30250:SF11">
    <property type="entry name" value="O-ANTIGEN TRANSPORTER-RELATED"/>
    <property type="match status" value="1"/>
</dbReference>
<dbReference type="AlphaFoldDB" id="A0AA42R9W7"/>
<feature type="transmembrane region" description="Helical" evidence="6">
    <location>
        <begin position="388"/>
        <end position="405"/>
    </location>
</feature>
<organism evidence="7 8">
    <name type="scientific">Aeromonas caviae</name>
    <name type="common">Aeromonas punctata</name>
    <dbReference type="NCBI Taxonomy" id="648"/>
    <lineage>
        <taxon>Bacteria</taxon>
        <taxon>Pseudomonadati</taxon>
        <taxon>Pseudomonadota</taxon>
        <taxon>Gammaproteobacteria</taxon>
        <taxon>Aeromonadales</taxon>
        <taxon>Aeromonadaceae</taxon>
        <taxon>Aeromonas</taxon>
    </lineage>
</organism>
<evidence type="ECO:0000256" key="6">
    <source>
        <dbReference type="SAM" id="Phobius"/>
    </source>
</evidence>
<feature type="transmembrane region" description="Helical" evidence="6">
    <location>
        <begin position="149"/>
        <end position="166"/>
    </location>
</feature>
<dbReference type="Pfam" id="PF01943">
    <property type="entry name" value="Polysacc_synt"/>
    <property type="match status" value="1"/>
</dbReference>
<feature type="transmembrane region" description="Helical" evidence="6">
    <location>
        <begin position="172"/>
        <end position="196"/>
    </location>
</feature>
<feature type="transmembrane region" description="Helical" evidence="6">
    <location>
        <begin position="84"/>
        <end position="104"/>
    </location>
</feature>
<name>A0AA42R9W7_AERCA</name>
<keyword evidence="5 6" id="KW-0472">Membrane</keyword>
<feature type="transmembrane region" description="Helical" evidence="6">
    <location>
        <begin position="217"/>
        <end position="244"/>
    </location>
</feature>
<protein>
    <submittedName>
        <fullName evidence="7">Oligosaccharide flippase family protein</fullName>
    </submittedName>
</protein>
<keyword evidence="3 6" id="KW-0812">Transmembrane</keyword>
<dbReference type="PANTHER" id="PTHR30250">
    <property type="entry name" value="PST FAMILY PREDICTED COLANIC ACID TRANSPORTER"/>
    <property type="match status" value="1"/>
</dbReference>
<evidence type="ECO:0000256" key="5">
    <source>
        <dbReference type="ARBA" id="ARBA00023136"/>
    </source>
</evidence>
<dbReference type="EMBL" id="JAOCIZ010000061">
    <property type="protein sequence ID" value="MDH1506341.1"/>
    <property type="molecule type" value="Genomic_DNA"/>
</dbReference>
<feature type="transmembrane region" description="Helical" evidence="6">
    <location>
        <begin position="295"/>
        <end position="315"/>
    </location>
</feature>
<accession>A0AA42R9W7</accession>
<evidence type="ECO:0000313" key="7">
    <source>
        <dbReference type="EMBL" id="MDH1506341.1"/>
    </source>
</evidence>
<feature type="transmembrane region" description="Helical" evidence="6">
    <location>
        <begin position="12"/>
        <end position="30"/>
    </location>
</feature>
<evidence type="ECO:0000256" key="2">
    <source>
        <dbReference type="ARBA" id="ARBA00022475"/>
    </source>
</evidence>
<feature type="transmembrane region" description="Helical" evidence="6">
    <location>
        <begin position="363"/>
        <end position="382"/>
    </location>
</feature>
<sequence length="414" mass="46388">MEKETRVVIKNIIYLLSTRGLTYVFPLLILGHLVKTLNADGFGHYAIIFSLTTYAQAIADYGFSLTSSREISKNIEKKEKVAEIYLETTTLKLLITLAIYPIYYCFCKLYFKDENIFISSQYAYTLTISGAFLPIWFFQGVEYLKIPAIMNLVGKAISLCLIFVFVKTESDLTASILAQSIPALLVAIYCNSFIFNKYIFIPIKIKKSNLWESLKDGWSIFVSSMSSIILTNSAVLILGVFATTEVVGIYAAAERLAKAITSVFSPITQAIYPYNCRSFSRSKAEGLRSVRKTGWPTIALAFLCTILILICSGYLTTLINFNDNSVFILKIFSLWILLGVINNVLGIQILCASSENKIYARSFLISAILSLLLMFMLCPVIYGVGAALSVTIGEFVLTILMYQYIRRKYVVSHS</sequence>
<feature type="transmembrane region" description="Helical" evidence="6">
    <location>
        <begin position="327"/>
        <end position="351"/>
    </location>
</feature>